<dbReference type="InterPro" id="IPR056884">
    <property type="entry name" value="NPHP3-like_N"/>
</dbReference>
<dbReference type="PANTHER" id="PTHR10039:SF14">
    <property type="entry name" value="NACHT DOMAIN-CONTAINING PROTEIN"/>
    <property type="match status" value="1"/>
</dbReference>
<feature type="non-terminal residue" evidence="3">
    <location>
        <position position="155"/>
    </location>
</feature>
<protein>
    <recommendedName>
        <fullName evidence="2">Nephrocystin 3-like N-terminal domain-containing protein</fullName>
    </recommendedName>
</protein>
<evidence type="ECO:0000313" key="3">
    <source>
        <dbReference type="EMBL" id="KAF2652573.1"/>
    </source>
</evidence>
<gene>
    <name evidence="3" type="ORF">K491DRAFT_558316</name>
</gene>
<keyword evidence="1" id="KW-0677">Repeat</keyword>
<dbReference type="PANTHER" id="PTHR10039">
    <property type="entry name" value="AMELOGENIN"/>
    <property type="match status" value="1"/>
</dbReference>
<feature type="non-terminal residue" evidence="3">
    <location>
        <position position="1"/>
    </location>
</feature>
<evidence type="ECO:0000313" key="4">
    <source>
        <dbReference type="Proteomes" id="UP000799324"/>
    </source>
</evidence>
<dbReference type="Pfam" id="PF24883">
    <property type="entry name" value="NPHP3_N"/>
    <property type="match status" value="1"/>
</dbReference>
<evidence type="ECO:0000256" key="1">
    <source>
        <dbReference type="ARBA" id="ARBA00022737"/>
    </source>
</evidence>
<evidence type="ECO:0000259" key="2">
    <source>
        <dbReference type="Pfam" id="PF24883"/>
    </source>
</evidence>
<dbReference type="EMBL" id="MU004398">
    <property type="protein sequence ID" value="KAF2652573.1"/>
    <property type="molecule type" value="Genomic_DNA"/>
</dbReference>
<dbReference type="InterPro" id="IPR027417">
    <property type="entry name" value="P-loop_NTPase"/>
</dbReference>
<name>A0A6A6T126_9PLEO</name>
<feature type="domain" description="Nephrocystin 3-like N-terminal" evidence="2">
    <location>
        <begin position="1"/>
        <end position="154"/>
    </location>
</feature>
<accession>A0A6A6T126</accession>
<reference evidence="3" key="1">
    <citation type="journal article" date="2020" name="Stud. Mycol.">
        <title>101 Dothideomycetes genomes: a test case for predicting lifestyles and emergence of pathogens.</title>
        <authorList>
            <person name="Haridas S."/>
            <person name="Albert R."/>
            <person name="Binder M."/>
            <person name="Bloem J."/>
            <person name="Labutti K."/>
            <person name="Salamov A."/>
            <person name="Andreopoulos B."/>
            <person name="Baker S."/>
            <person name="Barry K."/>
            <person name="Bills G."/>
            <person name="Bluhm B."/>
            <person name="Cannon C."/>
            <person name="Castanera R."/>
            <person name="Culley D."/>
            <person name="Daum C."/>
            <person name="Ezra D."/>
            <person name="Gonzalez J."/>
            <person name="Henrissat B."/>
            <person name="Kuo A."/>
            <person name="Liang C."/>
            <person name="Lipzen A."/>
            <person name="Lutzoni F."/>
            <person name="Magnuson J."/>
            <person name="Mondo S."/>
            <person name="Nolan M."/>
            <person name="Ohm R."/>
            <person name="Pangilinan J."/>
            <person name="Park H.-J."/>
            <person name="Ramirez L."/>
            <person name="Alfaro M."/>
            <person name="Sun H."/>
            <person name="Tritt A."/>
            <person name="Yoshinaga Y."/>
            <person name="Zwiers L.-H."/>
            <person name="Turgeon B."/>
            <person name="Goodwin S."/>
            <person name="Spatafora J."/>
            <person name="Crous P."/>
            <person name="Grigoriev I."/>
        </authorList>
    </citation>
    <scope>NUCLEOTIDE SEQUENCE</scope>
    <source>
        <strain evidence="3">CBS 122681</strain>
    </source>
</reference>
<dbReference type="AlphaFoldDB" id="A0A6A6T126"/>
<organism evidence="3 4">
    <name type="scientific">Lophiostoma macrostomum CBS 122681</name>
    <dbReference type="NCBI Taxonomy" id="1314788"/>
    <lineage>
        <taxon>Eukaryota</taxon>
        <taxon>Fungi</taxon>
        <taxon>Dikarya</taxon>
        <taxon>Ascomycota</taxon>
        <taxon>Pezizomycotina</taxon>
        <taxon>Dothideomycetes</taxon>
        <taxon>Pleosporomycetidae</taxon>
        <taxon>Pleosporales</taxon>
        <taxon>Lophiostomataceae</taxon>
        <taxon>Lophiostoma</taxon>
    </lineage>
</organism>
<dbReference type="Proteomes" id="UP000799324">
    <property type="component" value="Unassembled WGS sequence"/>
</dbReference>
<keyword evidence="4" id="KW-1185">Reference proteome</keyword>
<dbReference type="OrthoDB" id="427518at2759"/>
<dbReference type="Gene3D" id="3.40.50.300">
    <property type="entry name" value="P-loop containing nucleotide triphosphate hydrolases"/>
    <property type="match status" value="1"/>
</dbReference>
<proteinExistence type="predicted"/>
<sequence>WIVEVEQYKTWNEDKESQLLWIHGKAGTGQGAIASSVIESLKKTRDPNSIVTSFFCDQGDENRRTLKGLLKIVVRQVIDLRQNLAVHLLSDAGKGKKAGIQDFDVESFSRISVLWDAFQAMAKDLPSGCIYVIVYGVDQLSQESLKEFFQCLHEL</sequence>